<reference evidence="2 3" key="1">
    <citation type="journal article" date="2021" name="Commun. Biol.">
        <title>The genome of Shorea leprosula (Dipterocarpaceae) highlights the ecological relevance of drought in aseasonal tropical rainforests.</title>
        <authorList>
            <person name="Ng K.K.S."/>
            <person name="Kobayashi M.J."/>
            <person name="Fawcett J.A."/>
            <person name="Hatakeyama M."/>
            <person name="Paape T."/>
            <person name="Ng C.H."/>
            <person name="Ang C.C."/>
            <person name="Tnah L.H."/>
            <person name="Lee C.T."/>
            <person name="Nishiyama T."/>
            <person name="Sese J."/>
            <person name="O'Brien M.J."/>
            <person name="Copetti D."/>
            <person name="Mohd Noor M.I."/>
            <person name="Ong R.C."/>
            <person name="Putra M."/>
            <person name="Sireger I.Z."/>
            <person name="Indrioko S."/>
            <person name="Kosugi Y."/>
            <person name="Izuno A."/>
            <person name="Isagi Y."/>
            <person name="Lee S.L."/>
            <person name="Shimizu K.K."/>
        </authorList>
    </citation>
    <scope>NUCLEOTIDE SEQUENCE [LARGE SCALE GENOMIC DNA]</scope>
    <source>
        <strain evidence="2">214</strain>
    </source>
</reference>
<keyword evidence="3" id="KW-1185">Reference proteome</keyword>
<gene>
    <name evidence="2" type="ORF">SLEP1_g1965</name>
</gene>
<protein>
    <submittedName>
        <fullName evidence="2">Uncharacterized protein</fullName>
    </submittedName>
</protein>
<organism evidence="2 3">
    <name type="scientific">Rubroshorea leprosula</name>
    <dbReference type="NCBI Taxonomy" id="152421"/>
    <lineage>
        <taxon>Eukaryota</taxon>
        <taxon>Viridiplantae</taxon>
        <taxon>Streptophyta</taxon>
        <taxon>Embryophyta</taxon>
        <taxon>Tracheophyta</taxon>
        <taxon>Spermatophyta</taxon>
        <taxon>Magnoliopsida</taxon>
        <taxon>eudicotyledons</taxon>
        <taxon>Gunneridae</taxon>
        <taxon>Pentapetalae</taxon>
        <taxon>rosids</taxon>
        <taxon>malvids</taxon>
        <taxon>Malvales</taxon>
        <taxon>Dipterocarpaceae</taxon>
        <taxon>Rubroshorea</taxon>
    </lineage>
</organism>
<evidence type="ECO:0000256" key="1">
    <source>
        <dbReference type="SAM" id="Phobius"/>
    </source>
</evidence>
<name>A0AAV5HNT8_9ROSI</name>
<dbReference type="Proteomes" id="UP001054252">
    <property type="component" value="Unassembled WGS sequence"/>
</dbReference>
<keyword evidence="1" id="KW-0812">Transmembrane</keyword>
<dbReference type="EMBL" id="BPVZ01000002">
    <property type="protein sequence ID" value="GKU87589.1"/>
    <property type="molecule type" value="Genomic_DNA"/>
</dbReference>
<keyword evidence="1" id="KW-0472">Membrane</keyword>
<dbReference type="AlphaFoldDB" id="A0AAV5HNT8"/>
<keyword evidence="1" id="KW-1133">Transmembrane helix</keyword>
<proteinExistence type="predicted"/>
<evidence type="ECO:0000313" key="3">
    <source>
        <dbReference type="Proteomes" id="UP001054252"/>
    </source>
</evidence>
<feature type="transmembrane region" description="Helical" evidence="1">
    <location>
        <begin position="41"/>
        <end position="59"/>
    </location>
</feature>
<sequence>MHACGSLYLLSPNITGPPPPSACGEGTLALRQFFISLCKQFAPLFVVFIFLLPLHMLYFPF</sequence>
<accession>A0AAV5HNT8</accession>
<comment type="caution">
    <text evidence="2">The sequence shown here is derived from an EMBL/GenBank/DDBJ whole genome shotgun (WGS) entry which is preliminary data.</text>
</comment>
<evidence type="ECO:0000313" key="2">
    <source>
        <dbReference type="EMBL" id="GKU87589.1"/>
    </source>
</evidence>